<dbReference type="InterPro" id="IPR050191">
    <property type="entry name" value="ATP-dep_DNA_ligase"/>
</dbReference>
<dbReference type="NCBIfam" id="TIGR00574">
    <property type="entry name" value="dnl1"/>
    <property type="match status" value="1"/>
</dbReference>
<keyword evidence="12 14" id="KW-0234">DNA repair</keyword>
<keyword evidence="5 14" id="KW-0235">DNA replication</keyword>
<dbReference type="Gene3D" id="1.10.3260.10">
    <property type="entry name" value="DNA ligase, ATP-dependent, N-terminal domain"/>
    <property type="match status" value="1"/>
</dbReference>
<evidence type="ECO:0000256" key="7">
    <source>
        <dbReference type="ARBA" id="ARBA00022741"/>
    </source>
</evidence>
<dbReference type="EC" id="6.5.1.1" evidence="14"/>
<dbReference type="GeneID" id="37284442"/>
<feature type="binding site" evidence="14">
    <location>
        <position position="413"/>
    </location>
    <ligand>
        <name>ATP</name>
        <dbReference type="ChEBI" id="CHEBI:30616"/>
    </ligand>
</feature>
<dbReference type="InterPro" id="IPR022865">
    <property type="entry name" value="DNA_ligae_ATP-dep_bac/arc"/>
</dbReference>
<dbReference type="CDD" id="cd07972">
    <property type="entry name" value="OBF_DNA_ligase_Arch_LigB"/>
    <property type="match status" value="1"/>
</dbReference>
<dbReference type="GO" id="GO:0006281">
    <property type="term" value="P:DNA repair"/>
    <property type="evidence" value="ECO:0007669"/>
    <property type="project" value="UniProtKB-UniRule"/>
</dbReference>
<dbReference type="GO" id="GO:0071897">
    <property type="term" value="P:DNA biosynthetic process"/>
    <property type="evidence" value="ECO:0007669"/>
    <property type="project" value="InterPro"/>
</dbReference>
<dbReference type="PROSITE" id="PS00697">
    <property type="entry name" value="DNA_LIGASE_A1"/>
    <property type="match status" value="1"/>
</dbReference>
<evidence type="ECO:0000313" key="17">
    <source>
        <dbReference type="EMBL" id="AXG07377.1"/>
    </source>
</evidence>
<evidence type="ECO:0000256" key="8">
    <source>
        <dbReference type="ARBA" id="ARBA00022763"/>
    </source>
</evidence>
<feature type="binding site" evidence="14">
    <location>
        <position position="251"/>
    </location>
    <ligand>
        <name>ATP</name>
        <dbReference type="ChEBI" id="CHEBI:30616"/>
    </ligand>
</feature>
<keyword evidence="10 14" id="KW-0460">Magnesium</keyword>
<dbReference type="AlphaFoldDB" id="A0A345E5A5"/>
<feature type="binding site" evidence="14">
    <location>
        <position position="274"/>
    </location>
    <ligand>
        <name>ATP</name>
        <dbReference type="ChEBI" id="CHEBI:30616"/>
    </ligand>
</feature>
<sequence>MDFADFADRVAAIEAEPADLEVTSLVADLFVDAGADLPVVARLLLGRVVPAWDSTTLDVGPSLCHEALARAAGPNVTADDVADRLADAGEIGAVAESLDLDGQQGLAAFGAADPEPLTVSAVDSRLRDLAAADGAGSHDHKVEVLFGLFNRADSLSARYLARLVLSEMRIGVGEGIVRDAIAEAFDVPVAAVERALQVENDCGAVAVRARDEGVAGLDAAELVVGRPVSAMLAQAGTAVDALDAWESVAVETKFDGARVQVHHDPAGDTRVFSRNLEDVTDALPEIVEFVAGIDVPVILDGEALAVDDAGDPLPFQEVLRRFRRKHDVARMREEVTVEFRAFDCLHVDGTDLLDAPLLDRRERLADVLSDGLSPLAVVDDAEAIADHEAAALDAGHEGIMLKNPDSTYTPGKRGQNWLKRKPDVETLDLVVTGAEWGEGRRANHLGTFLLSARVGNGEFATIGKVATGITDERLAELSDRLEPLIREQEGTEVDIEPRVVFEVGYEEIQASPTYGSGYALRFPRFVAVREDKTPAEADSLERVERLVGERS</sequence>
<proteinExistence type="inferred from homology"/>
<feature type="binding site" evidence="14">
    <location>
        <position position="419"/>
    </location>
    <ligand>
        <name>ATP</name>
        <dbReference type="ChEBI" id="CHEBI:30616"/>
    </ligand>
</feature>
<evidence type="ECO:0000256" key="14">
    <source>
        <dbReference type="HAMAP-Rule" id="MF_00407"/>
    </source>
</evidence>
<comment type="catalytic activity">
    <reaction evidence="14">
        <text>ATP + (deoxyribonucleotide)n-3'-hydroxyl + 5'-phospho-(deoxyribonucleotide)m = (deoxyribonucleotide)n+m + AMP + diphosphate.</text>
        <dbReference type="EC" id="6.5.1.1"/>
    </reaction>
</comment>
<dbReference type="CDD" id="cd07901">
    <property type="entry name" value="Adenylation_DNA_ligase_Arch_LigB"/>
    <property type="match status" value="1"/>
</dbReference>
<dbReference type="InterPro" id="IPR012309">
    <property type="entry name" value="DNA_ligase_ATP-dep_C"/>
</dbReference>
<feature type="active site" description="N6-AMP-lysine intermediate" evidence="14">
    <location>
        <position position="253"/>
    </location>
</feature>
<dbReference type="HAMAP" id="MF_00407">
    <property type="entry name" value="DNA_ligase"/>
    <property type="match status" value="1"/>
</dbReference>
<evidence type="ECO:0000256" key="3">
    <source>
        <dbReference type="ARBA" id="ARBA00022598"/>
    </source>
</evidence>
<dbReference type="Pfam" id="PF01068">
    <property type="entry name" value="DNA_ligase_A_M"/>
    <property type="match status" value="1"/>
</dbReference>
<evidence type="ECO:0000259" key="16">
    <source>
        <dbReference type="PROSITE" id="PS50160"/>
    </source>
</evidence>
<dbReference type="InterPro" id="IPR000977">
    <property type="entry name" value="DNA_ligase_ATP-dep"/>
</dbReference>
<keyword evidence="13 14" id="KW-0131">Cell cycle</keyword>
<dbReference type="PANTHER" id="PTHR45674">
    <property type="entry name" value="DNA LIGASE 1/3 FAMILY MEMBER"/>
    <property type="match status" value="1"/>
</dbReference>
<dbReference type="InterPro" id="IPR016059">
    <property type="entry name" value="DNA_ligase_ATP-dep_CS"/>
</dbReference>
<feature type="binding site" evidence="14">
    <location>
        <position position="342"/>
    </location>
    <ligand>
        <name>ATP</name>
        <dbReference type="ChEBI" id="CHEBI:30616"/>
    </ligand>
</feature>
<accession>A0A345E5A5</accession>
<dbReference type="InterPro" id="IPR036599">
    <property type="entry name" value="DNA_ligase_N_sf"/>
</dbReference>
<dbReference type="EMBL" id="CP031150">
    <property type="protein sequence ID" value="AXG07377.1"/>
    <property type="molecule type" value="Genomic_DNA"/>
</dbReference>
<evidence type="ECO:0000313" key="18">
    <source>
        <dbReference type="Proteomes" id="UP000253273"/>
    </source>
</evidence>
<evidence type="ECO:0000256" key="1">
    <source>
        <dbReference type="ARBA" id="ARBA00007572"/>
    </source>
</evidence>
<dbReference type="SUPFAM" id="SSF56091">
    <property type="entry name" value="DNA ligase/mRNA capping enzyme, catalytic domain"/>
    <property type="match status" value="1"/>
</dbReference>
<feature type="domain" description="ATP-dependent DNA ligase family profile" evidence="16">
    <location>
        <begin position="330"/>
        <end position="454"/>
    </location>
</feature>
<dbReference type="Gene3D" id="2.40.50.140">
    <property type="entry name" value="Nucleic acid-binding proteins"/>
    <property type="match status" value="1"/>
</dbReference>
<dbReference type="PANTHER" id="PTHR45674:SF7">
    <property type="entry name" value="DNA LIGASE"/>
    <property type="match status" value="1"/>
</dbReference>
<dbReference type="PROSITE" id="PS50160">
    <property type="entry name" value="DNA_LIGASE_A3"/>
    <property type="match status" value="1"/>
</dbReference>
<dbReference type="GO" id="GO:0051301">
    <property type="term" value="P:cell division"/>
    <property type="evidence" value="ECO:0007669"/>
    <property type="project" value="UniProtKB-KW"/>
</dbReference>
<keyword evidence="3 14" id="KW-0436">Ligase</keyword>
<keyword evidence="7 14" id="KW-0547">Nucleotide-binding</keyword>
<comment type="function">
    <text evidence="14">DNA ligase that seals nicks in double-stranded DNA during DNA replication, DNA recombination and DNA repair.</text>
</comment>
<dbReference type="InterPro" id="IPR012340">
    <property type="entry name" value="NA-bd_OB-fold"/>
</dbReference>
<dbReference type="InterPro" id="IPR012308">
    <property type="entry name" value="DNA_ligase_ATP-dep_N"/>
</dbReference>
<dbReference type="SUPFAM" id="SSF50249">
    <property type="entry name" value="Nucleic acid-binding proteins"/>
    <property type="match status" value="1"/>
</dbReference>
<evidence type="ECO:0000256" key="9">
    <source>
        <dbReference type="ARBA" id="ARBA00022840"/>
    </source>
</evidence>
<comment type="cofactor">
    <cofactor evidence="14">
        <name>Mg(2+)</name>
        <dbReference type="ChEBI" id="CHEBI:18420"/>
    </cofactor>
</comment>
<dbReference type="Pfam" id="PF04675">
    <property type="entry name" value="DNA_ligase_A_N"/>
    <property type="match status" value="1"/>
</dbReference>
<evidence type="ECO:0000256" key="4">
    <source>
        <dbReference type="ARBA" id="ARBA00022618"/>
    </source>
</evidence>
<dbReference type="RefSeq" id="WP_114586506.1">
    <property type="nucleotide sequence ID" value="NZ_CP031150.1"/>
</dbReference>
<dbReference type="GO" id="GO:0006310">
    <property type="term" value="P:DNA recombination"/>
    <property type="evidence" value="ECO:0007669"/>
    <property type="project" value="UniProtKB-UniRule"/>
</dbReference>
<dbReference type="GO" id="GO:0005524">
    <property type="term" value="F:ATP binding"/>
    <property type="evidence" value="ECO:0007669"/>
    <property type="project" value="UniProtKB-UniRule"/>
</dbReference>
<evidence type="ECO:0000256" key="5">
    <source>
        <dbReference type="ARBA" id="ARBA00022705"/>
    </source>
</evidence>
<keyword evidence="18" id="KW-1185">Reference proteome</keyword>
<keyword evidence="9 14" id="KW-0067">ATP-binding</keyword>
<keyword evidence="6 14" id="KW-0479">Metal-binding</keyword>
<protein>
    <recommendedName>
        <fullName evidence="2 14">DNA ligase</fullName>
        <ecNumber evidence="14">6.5.1.1</ecNumber>
    </recommendedName>
    <alternativeName>
        <fullName evidence="14">Polydeoxyribonucleotide synthase [ATP]</fullName>
    </alternativeName>
</protein>
<dbReference type="KEGG" id="haj:DU500_13615"/>
<feature type="binding site" evidence="14">
    <location>
        <position position="258"/>
    </location>
    <ligand>
        <name>ATP</name>
        <dbReference type="ChEBI" id="CHEBI:30616"/>
    </ligand>
</feature>
<dbReference type="Proteomes" id="UP000253273">
    <property type="component" value="Chromosome"/>
</dbReference>
<dbReference type="Gene3D" id="3.30.470.30">
    <property type="entry name" value="DNA ligase/mRNA capping enzyme"/>
    <property type="match status" value="1"/>
</dbReference>
<evidence type="ECO:0000256" key="12">
    <source>
        <dbReference type="ARBA" id="ARBA00023204"/>
    </source>
</evidence>
<keyword evidence="4 14" id="KW-0132">Cell division</keyword>
<dbReference type="SUPFAM" id="SSF117018">
    <property type="entry name" value="ATP-dependent DNA ligase DNA-binding domain"/>
    <property type="match status" value="1"/>
</dbReference>
<evidence type="ECO:0000256" key="15">
    <source>
        <dbReference type="RuleBase" id="RU004196"/>
    </source>
</evidence>
<dbReference type="OrthoDB" id="31274at2157"/>
<name>A0A345E5A5_9EURY</name>
<dbReference type="GO" id="GO:0003677">
    <property type="term" value="F:DNA binding"/>
    <property type="evidence" value="ECO:0007669"/>
    <property type="project" value="InterPro"/>
</dbReference>
<evidence type="ECO:0000256" key="13">
    <source>
        <dbReference type="ARBA" id="ARBA00023306"/>
    </source>
</evidence>
<evidence type="ECO:0000256" key="6">
    <source>
        <dbReference type="ARBA" id="ARBA00022723"/>
    </source>
</evidence>
<comment type="similarity">
    <text evidence="1 14 15">Belongs to the ATP-dependent DNA ligase family.</text>
</comment>
<dbReference type="Pfam" id="PF04679">
    <property type="entry name" value="DNA_ligase_A_C"/>
    <property type="match status" value="1"/>
</dbReference>
<keyword evidence="11 14" id="KW-0233">DNA recombination</keyword>
<dbReference type="GO" id="GO:0006273">
    <property type="term" value="P:lagging strand elongation"/>
    <property type="evidence" value="ECO:0007669"/>
    <property type="project" value="TreeGrafter"/>
</dbReference>
<keyword evidence="8 14" id="KW-0227">DNA damage</keyword>
<organism evidence="17 18">
    <name type="scientific">Haloplanus rubicundus</name>
    <dbReference type="NCBI Taxonomy" id="1547898"/>
    <lineage>
        <taxon>Archaea</taxon>
        <taxon>Methanobacteriati</taxon>
        <taxon>Methanobacteriota</taxon>
        <taxon>Stenosarchaea group</taxon>
        <taxon>Halobacteria</taxon>
        <taxon>Halobacteriales</taxon>
        <taxon>Haloferacaceae</taxon>
        <taxon>Haloplanus</taxon>
    </lineage>
</organism>
<dbReference type="GO" id="GO:0003910">
    <property type="term" value="F:DNA ligase (ATP) activity"/>
    <property type="evidence" value="ECO:0007669"/>
    <property type="project" value="UniProtKB-UniRule"/>
</dbReference>
<dbReference type="InterPro" id="IPR012310">
    <property type="entry name" value="DNA_ligase_ATP-dep_cent"/>
</dbReference>
<gene>
    <name evidence="14" type="primary">lig</name>
    <name evidence="17" type="ORF">DU500_13615</name>
</gene>
<reference evidence="17 18" key="1">
    <citation type="submission" date="2018-07" db="EMBL/GenBank/DDBJ databases">
        <title>Genome sequences of Haloplanus sp. CBA1113.</title>
        <authorList>
            <person name="Kim Y.B."/>
            <person name="Roh S.W."/>
        </authorList>
    </citation>
    <scope>NUCLEOTIDE SEQUENCE [LARGE SCALE GENOMIC DNA]</scope>
    <source>
        <strain evidence="17 18">CBA1113</strain>
    </source>
</reference>
<dbReference type="GO" id="GO:0046872">
    <property type="term" value="F:metal ion binding"/>
    <property type="evidence" value="ECO:0007669"/>
    <property type="project" value="UniProtKB-KW"/>
</dbReference>
<evidence type="ECO:0000256" key="2">
    <source>
        <dbReference type="ARBA" id="ARBA00013308"/>
    </source>
</evidence>
<dbReference type="NCBIfam" id="NF041331">
    <property type="entry name" value="LigA_Halo"/>
    <property type="match status" value="1"/>
</dbReference>
<evidence type="ECO:0000256" key="10">
    <source>
        <dbReference type="ARBA" id="ARBA00022842"/>
    </source>
</evidence>
<feature type="binding site" evidence="14">
    <location>
        <position position="302"/>
    </location>
    <ligand>
        <name>ATP</name>
        <dbReference type="ChEBI" id="CHEBI:30616"/>
    </ligand>
</feature>
<dbReference type="InterPro" id="IPR054890">
    <property type="entry name" value="LigA_Halo"/>
</dbReference>
<evidence type="ECO:0000256" key="11">
    <source>
        <dbReference type="ARBA" id="ARBA00023172"/>
    </source>
</evidence>